<dbReference type="SUPFAM" id="SSF48317">
    <property type="entry name" value="Acid phosphatase/Vanadium-dependent haloperoxidase"/>
    <property type="match status" value="1"/>
</dbReference>
<reference evidence="10 11" key="1">
    <citation type="submission" date="2017-07" db="EMBL/GenBank/DDBJ databases">
        <title>Complete genome sequences and comparative analysis of the novel pathogen Francisella opportunistica.</title>
        <authorList>
            <person name="Dietrich E.A."/>
            <person name="Kingry L.C."/>
            <person name="Petersen J.M."/>
        </authorList>
    </citation>
    <scope>NUCLEOTIDE SEQUENCE [LARGE SCALE GENOMIC DNA]</scope>
    <source>
        <strain evidence="10 11">14-2155</strain>
    </source>
</reference>
<sequence>MLKRLTLTVILLISSFNLYAQKLINLDKIAIPNSLALLPPPPAIDSIAFMNDKAISQLSFLTNNKNTKRYAQAKIDTGYTVEEIAENFSESFGQQISKQTAPIIYDLIDLISEVASKSGSYAKKDYMRIRPFVFFDKSTCNPAAEEELRVNGSYPSGHTTEGWAVALLLAEINPAKQQQILKKGYEYGQSRIICGAHWPSDVQAGYLLGSVVFSALNANDDFRALINQAKKELKTN</sequence>
<gene>
    <name evidence="10" type="ORF">CGC43_03495</name>
</gene>
<protein>
    <recommendedName>
        <fullName evidence="4 8">Acid phosphatase</fullName>
        <ecNumber evidence="4 8">3.1.3.2</ecNumber>
    </recommendedName>
</protein>
<dbReference type="PROSITE" id="PS01157">
    <property type="entry name" value="ACID_PHOSPH_CL_A"/>
    <property type="match status" value="1"/>
</dbReference>
<evidence type="ECO:0000256" key="1">
    <source>
        <dbReference type="ARBA" id="ARBA00000032"/>
    </source>
</evidence>
<dbReference type="PIRSF" id="PIRSF000897">
    <property type="entry name" value="Acid_Ptase_ClsA"/>
    <property type="match status" value="1"/>
</dbReference>
<evidence type="ECO:0000259" key="9">
    <source>
        <dbReference type="SMART" id="SM00014"/>
    </source>
</evidence>
<evidence type="ECO:0000256" key="2">
    <source>
        <dbReference type="ARBA" id="ARBA00004418"/>
    </source>
</evidence>
<evidence type="ECO:0000256" key="3">
    <source>
        <dbReference type="ARBA" id="ARBA00009017"/>
    </source>
</evidence>
<evidence type="ECO:0000256" key="6">
    <source>
        <dbReference type="ARBA" id="ARBA00022764"/>
    </source>
</evidence>
<keyword evidence="6" id="KW-0574">Periplasm</keyword>
<dbReference type="Gene3D" id="1.20.144.10">
    <property type="entry name" value="Phosphatidic acid phosphatase type 2/haloperoxidase"/>
    <property type="match status" value="1"/>
</dbReference>
<evidence type="ECO:0000256" key="5">
    <source>
        <dbReference type="ARBA" id="ARBA00022729"/>
    </source>
</evidence>
<dbReference type="PRINTS" id="PR00483">
    <property type="entry name" value="BACPHPHTASE"/>
</dbReference>
<name>A0A345JQW4_9GAMM</name>
<keyword evidence="7 8" id="KW-0378">Hydrolase</keyword>
<evidence type="ECO:0000313" key="11">
    <source>
        <dbReference type="Proteomes" id="UP000253862"/>
    </source>
</evidence>
<evidence type="ECO:0000256" key="4">
    <source>
        <dbReference type="ARBA" id="ARBA00012646"/>
    </source>
</evidence>
<dbReference type="Proteomes" id="UP000253862">
    <property type="component" value="Chromosome"/>
</dbReference>
<comment type="catalytic activity">
    <reaction evidence="1 8">
        <text>a phosphate monoester + H2O = an alcohol + phosphate</text>
        <dbReference type="Rhea" id="RHEA:15017"/>
        <dbReference type="ChEBI" id="CHEBI:15377"/>
        <dbReference type="ChEBI" id="CHEBI:30879"/>
        <dbReference type="ChEBI" id="CHEBI:43474"/>
        <dbReference type="ChEBI" id="CHEBI:67140"/>
        <dbReference type="EC" id="3.1.3.2"/>
    </reaction>
</comment>
<organism evidence="10 11">
    <name type="scientific">Francisella opportunistica</name>
    <dbReference type="NCBI Taxonomy" id="2016517"/>
    <lineage>
        <taxon>Bacteria</taxon>
        <taxon>Pseudomonadati</taxon>
        <taxon>Pseudomonadota</taxon>
        <taxon>Gammaproteobacteria</taxon>
        <taxon>Thiotrichales</taxon>
        <taxon>Francisellaceae</taxon>
        <taxon>Francisella</taxon>
    </lineage>
</organism>
<evidence type="ECO:0000256" key="8">
    <source>
        <dbReference type="PIRNR" id="PIRNR000897"/>
    </source>
</evidence>
<dbReference type="KEGG" id="foo:CGC45_03485"/>
<dbReference type="OrthoDB" id="9805301at2"/>
<comment type="similarity">
    <text evidence="3 8">Belongs to the class A bacterial acid phosphatase family.</text>
</comment>
<dbReference type="SMART" id="SM00014">
    <property type="entry name" value="acidPPc"/>
    <property type="match status" value="1"/>
</dbReference>
<dbReference type="RefSeq" id="WP_071628984.1">
    <property type="nucleotide sequence ID" value="NZ_CP022375.1"/>
</dbReference>
<dbReference type="InterPro" id="IPR036938">
    <property type="entry name" value="PAP2/HPO_sf"/>
</dbReference>
<keyword evidence="11" id="KW-1185">Reference proteome</keyword>
<dbReference type="InterPro" id="IPR001011">
    <property type="entry name" value="Acid_Pase_classA_bac"/>
</dbReference>
<feature type="domain" description="Phosphatidic acid phosphatase type 2/haloperoxidase" evidence="9">
    <location>
        <begin position="107"/>
        <end position="217"/>
    </location>
</feature>
<dbReference type="InterPro" id="IPR018296">
    <property type="entry name" value="Acid_Pase_classA_bac_CS"/>
</dbReference>
<dbReference type="GO" id="GO:0003993">
    <property type="term" value="F:acid phosphatase activity"/>
    <property type="evidence" value="ECO:0007669"/>
    <property type="project" value="UniProtKB-EC"/>
</dbReference>
<accession>A0A345JQW4</accession>
<keyword evidence="5" id="KW-0732">Signal</keyword>
<dbReference type="CDD" id="cd03397">
    <property type="entry name" value="PAP2_acid_phosphatase"/>
    <property type="match status" value="1"/>
</dbReference>
<evidence type="ECO:0000256" key="7">
    <source>
        <dbReference type="ARBA" id="ARBA00022801"/>
    </source>
</evidence>
<evidence type="ECO:0000313" key="10">
    <source>
        <dbReference type="EMBL" id="AXH29710.1"/>
    </source>
</evidence>
<proteinExistence type="inferred from homology"/>
<dbReference type="EMBL" id="CP022375">
    <property type="protein sequence ID" value="AXH29710.1"/>
    <property type="molecule type" value="Genomic_DNA"/>
</dbReference>
<dbReference type="GO" id="GO:0030288">
    <property type="term" value="C:outer membrane-bounded periplasmic space"/>
    <property type="evidence" value="ECO:0007669"/>
    <property type="project" value="InterPro"/>
</dbReference>
<dbReference type="Pfam" id="PF01569">
    <property type="entry name" value="PAP2"/>
    <property type="match status" value="1"/>
</dbReference>
<comment type="subcellular location">
    <subcellularLocation>
        <location evidence="2">Periplasm</location>
    </subcellularLocation>
</comment>
<dbReference type="AlphaFoldDB" id="A0A345JQW4"/>
<dbReference type="EC" id="3.1.3.2" evidence="4 8"/>
<dbReference type="InterPro" id="IPR000326">
    <property type="entry name" value="PAP2/HPO"/>
</dbReference>